<evidence type="ECO:0000256" key="11">
    <source>
        <dbReference type="ARBA" id="ARBA00022989"/>
    </source>
</evidence>
<evidence type="ECO:0000256" key="1">
    <source>
        <dbReference type="ARBA" id="ARBA00002238"/>
    </source>
</evidence>
<dbReference type="InterPro" id="IPR002048">
    <property type="entry name" value="EF_hand_dom"/>
</dbReference>
<dbReference type="InterPro" id="IPR002067">
    <property type="entry name" value="MCP"/>
</dbReference>
<evidence type="ECO:0000256" key="13">
    <source>
        <dbReference type="ARBA" id="ARBA00023136"/>
    </source>
</evidence>
<dbReference type="SMART" id="SM00054">
    <property type="entry name" value="EFh"/>
    <property type="match status" value="4"/>
</dbReference>
<dbReference type="GO" id="GO:0005509">
    <property type="term" value="F:calcium ion binding"/>
    <property type="evidence" value="ECO:0007669"/>
    <property type="project" value="InterPro"/>
</dbReference>
<keyword evidence="8" id="KW-0677">Repeat</keyword>
<evidence type="ECO:0000256" key="5">
    <source>
        <dbReference type="ARBA" id="ARBA00022448"/>
    </source>
</evidence>
<evidence type="ECO:0000256" key="8">
    <source>
        <dbReference type="ARBA" id="ARBA00022737"/>
    </source>
</evidence>
<proteinExistence type="inferred from homology"/>
<dbReference type="CDD" id="cd00051">
    <property type="entry name" value="EFh"/>
    <property type="match status" value="2"/>
</dbReference>
<dbReference type="PRINTS" id="PR00926">
    <property type="entry name" value="MITOCARRIER"/>
</dbReference>
<dbReference type="Gene3D" id="1.10.238.10">
    <property type="entry name" value="EF-hand"/>
    <property type="match status" value="2"/>
</dbReference>
<keyword evidence="11" id="KW-1133">Transmembrane helix</keyword>
<dbReference type="GO" id="GO:0005743">
    <property type="term" value="C:mitochondrial inner membrane"/>
    <property type="evidence" value="ECO:0007669"/>
    <property type="project" value="UniProtKB-SubCell"/>
</dbReference>
<comment type="caution">
    <text evidence="17">The sequence shown here is derived from an EMBL/GenBank/DDBJ whole genome shotgun (WGS) entry which is preliminary data.</text>
</comment>
<organism evidence="17 18">
    <name type="scientific">Podospora australis</name>
    <dbReference type="NCBI Taxonomy" id="1536484"/>
    <lineage>
        <taxon>Eukaryota</taxon>
        <taxon>Fungi</taxon>
        <taxon>Dikarya</taxon>
        <taxon>Ascomycota</taxon>
        <taxon>Pezizomycotina</taxon>
        <taxon>Sordariomycetes</taxon>
        <taxon>Sordariomycetidae</taxon>
        <taxon>Sordariales</taxon>
        <taxon>Podosporaceae</taxon>
        <taxon>Podospora</taxon>
    </lineage>
</organism>
<keyword evidence="13 14" id="KW-0472">Membrane</keyword>
<keyword evidence="12" id="KW-0496">Mitochondrion</keyword>
<dbReference type="InterPro" id="IPR023395">
    <property type="entry name" value="MCP_dom_sf"/>
</dbReference>
<dbReference type="Pfam" id="PF13499">
    <property type="entry name" value="EF-hand_7"/>
    <property type="match status" value="2"/>
</dbReference>
<dbReference type="InterPro" id="IPR018108">
    <property type="entry name" value="MCP_transmembrane"/>
</dbReference>
<dbReference type="EMBL" id="MU864433">
    <property type="protein sequence ID" value="KAK4186047.1"/>
    <property type="molecule type" value="Genomic_DNA"/>
</dbReference>
<protein>
    <recommendedName>
        <fullName evidence="4">Mitochondrial thiamine pyrophosphate carrier 1</fullName>
    </recommendedName>
</protein>
<evidence type="ECO:0000256" key="6">
    <source>
        <dbReference type="ARBA" id="ARBA00022692"/>
    </source>
</evidence>
<evidence type="ECO:0000313" key="18">
    <source>
        <dbReference type="Proteomes" id="UP001302126"/>
    </source>
</evidence>
<evidence type="ECO:0000256" key="9">
    <source>
        <dbReference type="ARBA" id="ARBA00022792"/>
    </source>
</evidence>
<dbReference type="SUPFAM" id="SSF47473">
    <property type="entry name" value="EF-hand"/>
    <property type="match status" value="1"/>
</dbReference>
<dbReference type="AlphaFoldDB" id="A0AAN6WTA4"/>
<evidence type="ECO:0000256" key="15">
    <source>
        <dbReference type="SAM" id="MobiDB-lite"/>
    </source>
</evidence>
<keyword evidence="7" id="KW-0479">Metal-binding</keyword>
<sequence>MKVSDVVTKLEVEMEESQNQRDKRVEDLWQKLDPAGHGELDYKGLQKGLRRIDHRKALSPGPETLESRVHAHTLWDAAMKNADHMLKDIVKAIDRNGDGKIHYEEFRVFVEAAEKQLLVMFKAIDRDQDGRLDKKELQAAFRRAGLSVPMRRLAGFFDEIDLNNDGFISFDEWRDFLLFMPTTPHGSPLEAALSFYSSIVTVNAEGDSLVSDETLEGLGTTAFLTQALFGSLLRIAKPEYSSVPITPPQDTTQTATTSVADSQQSSETLPEQQSYSTSDDHLQHSPDNMAVSATAAARYGSHVAAAPAPQMRPGLQFETTRPAEPEDLSTFSQETPEAVKSKLTDLLPDTGYFLAGAVSGGVSRTATAPLDRLKVYLLVNTRNTENAALVAAKSGRPLTAVGKAVGPMFDAVKTLWRTGGMRTFFAGNGLNVVKIMPESAIRFGSYEASKRFLAAYEGHNDPTQISTVSKFVAGGMGGMTAQFCVYPVDTLKFRLQCETVQGGLKGNALLFRTAKTMWADGGIRAAYRGLGLGLIGMFPYSAIDIGTFEFLKKSYTATAARYLGIHEEDAQPGNIATAVIGASSGALGATAVYPLNVLRTRLQTQGTAMHPPTYTGFVDVATKTVRNEGVRGLYKGLTPNILKVAPALSITWVCYENMKTLLELN</sequence>
<feature type="region of interest" description="Disordered" evidence="15">
    <location>
        <begin position="241"/>
        <end position="286"/>
    </location>
</feature>
<name>A0AAN6WTA4_9PEZI</name>
<reference evidence="17" key="1">
    <citation type="journal article" date="2023" name="Mol. Phylogenet. Evol.">
        <title>Genome-scale phylogeny and comparative genomics of the fungal order Sordariales.</title>
        <authorList>
            <person name="Hensen N."/>
            <person name="Bonometti L."/>
            <person name="Westerberg I."/>
            <person name="Brannstrom I.O."/>
            <person name="Guillou S."/>
            <person name="Cros-Aarteil S."/>
            <person name="Calhoun S."/>
            <person name="Haridas S."/>
            <person name="Kuo A."/>
            <person name="Mondo S."/>
            <person name="Pangilinan J."/>
            <person name="Riley R."/>
            <person name="LaButti K."/>
            <person name="Andreopoulos B."/>
            <person name="Lipzen A."/>
            <person name="Chen C."/>
            <person name="Yan M."/>
            <person name="Daum C."/>
            <person name="Ng V."/>
            <person name="Clum A."/>
            <person name="Steindorff A."/>
            <person name="Ohm R.A."/>
            <person name="Martin F."/>
            <person name="Silar P."/>
            <person name="Natvig D.O."/>
            <person name="Lalanne C."/>
            <person name="Gautier V."/>
            <person name="Ament-Velasquez S.L."/>
            <person name="Kruys A."/>
            <person name="Hutchinson M.I."/>
            <person name="Powell A.J."/>
            <person name="Barry K."/>
            <person name="Miller A.N."/>
            <person name="Grigoriev I.V."/>
            <person name="Debuchy R."/>
            <person name="Gladieux P."/>
            <person name="Hiltunen Thoren M."/>
            <person name="Johannesson H."/>
        </authorList>
    </citation>
    <scope>NUCLEOTIDE SEQUENCE</scope>
    <source>
        <strain evidence="17">PSN309</strain>
    </source>
</reference>
<evidence type="ECO:0000256" key="3">
    <source>
        <dbReference type="ARBA" id="ARBA00006375"/>
    </source>
</evidence>
<dbReference type="PANTHER" id="PTHR24089">
    <property type="entry name" value="SOLUTE CARRIER FAMILY 25"/>
    <property type="match status" value="1"/>
</dbReference>
<keyword evidence="6 14" id="KW-0812">Transmembrane</keyword>
<feature type="repeat" description="Solcar" evidence="14">
    <location>
        <begin position="572"/>
        <end position="661"/>
    </location>
</feature>
<comment type="subcellular location">
    <subcellularLocation>
        <location evidence="2">Mitochondrion inner membrane</location>
        <topology evidence="2">Multi-pass membrane protein</topology>
    </subcellularLocation>
</comment>
<accession>A0AAN6WTA4</accession>
<comment type="similarity">
    <text evidence="3">Belongs to the mitochondrial carrier (TC 2.A.29) family.</text>
</comment>
<evidence type="ECO:0000256" key="10">
    <source>
        <dbReference type="ARBA" id="ARBA00022837"/>
    </source>
</evidence>
<dbReference type="PROSITE" id="PS50920">
    <property type="entry name" value="SOLCAR"/>
    <property type="match status" value="3"/>
</dbReference>
<keyword evidence="9" id="KW-0999">Mitochondrion inner membrane</keyword>
<keyword evidence="18" id="KW-1185">Reference proteome</keyword>
<feature type="repeat" description="Solcar" evidence="14">
    <location>
        <begin position="347"/>
        <end position="452"/>
    </location>
</feature>
<keyword evidence="5" id="KW-0813">Transport</keyword>
<evidence type="ECO:0000256" key="12">
    <source>
        <dbReference type="ARBA" id="ARBA00023128"/>
    </source>
</evidence>
<dbReference type="InterPro" id="IPR018247">
    <property type="entry name" value="EF_Hand_1_Ca_BS"/>
</dbReference>
<evidence type="ECO:0000256" key="14">
    <source>
        <dbReference type="PROSITE-ProRule" id="PRU00282"/>
    </source>
</evidence>
<dbReference type="FunFam" id="1.50.40.10:FF:000016">
    <property type="entry name" value="Solute carrier family 25 member 23"/>
    <property type="match status" value="1"/>
</dbReference>
<feature type="domain" description="EF-hand" evidence="16">
    <location>
        <begin position="148"/>
        <end position="183"/>
    </location>
</feature>
<evidence type="ECO:0000259" key="16">
    <source>
        <dbReference type="PROSITE" id="PS50222"/>
    </source>
</evidence>
<feature type="compositionally biased region" description="Low complexity" evidence="15">
    <location>
        <begin position="248"/>
        <end position="266"/>
    </location>
</feature>
<keyword evidence="10" id="KW-0106">Calcium</keyword>
<gene>
    <name evidence="17" type="ORF">QBC35DRAFT_555023</name>
</gene>
<evidence type="ECO:0000256" key="7">
    <source>
        <dbReference type="ARBA" id="ARBA00022723"/>
    </source>
</evidence>
<dbReference type="Pfam" id="PF00153">
    <property type="entry name" value="Mito_carr"/>
    <property type="match status" value="3"/>
</dbReference>
<dbReference type="SUPFAM" id="SSF103506">
    <property type="entry name" value="Mitochondrial carrier"/>
    <property type="match status" value="1"/>
</dbReference>
<dbReference type="InterPro" id="IPR011992">
    <property type="entry name" value="EF-hand-dom_pair"/>
</dbReference>
<feature type="domain" description="EF-hand" evidence="16">
    <location>
        <begin position="81"/>
        <end position="111"/>
    </location>
</feature>
<evidence type="ECO:0000313" key="17">
    <source>
        <dbReference type="EMBL" id="KAK4186047.1"/>
    </source>
</evidence>
<evidence type="ECO:0000256" key="2">
    <source>
        <dbReference type="ARBA" id="ARBA00004448"/>
    </source>
</evidence>
<dbReference type="PROSITE" id="PS00018">
    <property type="entry name" value="EF_HAND_1"/>
    <property type="match status" value="2"/>
</dbReference>
<dbReference type="Proteomes" id="UP001302126">
    <property type="component" value="Unassembled WGS sequence"/>
</dbReference>
<evidence type="ECO:0000256" key="4">
    <source>
        <dbReference type="ARBA" id="ARBA00021935"/>
    </source>
</evidence>
<feature type="repeat" description="Solcar" evidence="14">
    <location>
        <begin position="465"/>
        <end position="554"/>
    </location>
</feature>
<feature type="compositionally biased region" description="Polar residues" evidence="15">
    <location>
        <begin position="267"/>
        <end position="277"/>
    </location>
</feature>
<comment type="function">
    <text evidence="1">Mitochondrial transporter that mediates uptake of thiamine pyrophosphate (ThPP) into mitochondria.</text>
</comment>
<dbReference type="PROSITE" id="PS50222">
    <property type="entry name" value="EF_HAND_2"/>
    <property type="match status" value="3"/>
</dbReference>
<feature type="domain" description="EF-hand" evidence="16">
    <location>
        <begin position="112"/>
        <end position="147"/>
    </location>
</feature>
<dbReference type="GO" id="GO:0055085">
    <property type="term" value="P:transmembrane transport"/>
    <property type="evidence" value="ECO:0007669"/>
    <property type="project" value="InterPro"/>
</dbReference>
<dbReference type="Gene3D" id="1.50.40.10">
    <property type="entry name" value="Mitochondrial carrier domain"/>
    <property type="match status" value="1"/>
</dbReference>
<reference evidence="17" key="2">
    <citation type="submission" date="2023-05" db="EMBL/GenBank/DDBJ databases">
        <authorList>
            <consortium name="Lawrence Berkeley National Laboratory"/>
            <person name="Steindorff A."/>
            <person name="Hensen N."/>
            <person name="Bonometti L."/>
            <person name="Westerberg I."/>
            <person name="Brannstrom I.O."/>
            <person name="Guillou S."/>
            <person name="Cros-Aarteil S."/>
            <person name="Calhoun S."/>
            <person name="Haridas S."/>
            <person name="Kuo A."/>
            <person name="Mondo S."/>
            <person name="Pangilinan J."/>
            <person name="Riley R."/>
            <person name="Labutti K."/>
            <person name="Andreopoulos B."/>
            <person name="Lipzen A."/>
            <person name="Chen C."/>
            <person name="Yanf M."/>
            <person name="Daum C."/>
            <person name="Ng V."/>
            <person name="Clum A."/>
            <person name="Ohm R."/>
            <person name="Martin F."/>
            <person name="Silar P."/>
            <person name="Natvig D."/>
            <person name="Lalanne C."/>
            <person name="Gautier V."/>
            <person name="Ament-Velasquez S.L."/>
            <person name="Kruys A."/>
            <person name="Hutchinson M.I."/>
            <person name="Powell A.J."/>
            <person name="Barry K."/>
            <person name="Miller A.N."/>
            <person name="Grigoriev I.V."/>
            <person name="Debuchy R."/>
            <person name="Gladieux P."/>
            <person name="Thoren M.H."/>
            <person name="Johannesson H."/>
        </authorList>
    </citation>
    <scope>NUCLEOTIDE SEQUENCE</scope>
    <source>
        <strain evidence="17">PSN309</strain>
    </source>
</reference>